<dbReference type="Gene3D" id="1.10.3630.10">
    <property type="entry name" value="yeast vps74-n-term truncation variant domain like"/>
    <property type="match status" value="1"/>
</dbReference>
<dbReference type="RefSeq" id="WP_386451551.1">
    <property type="nucleotide sequence ID" value="NZ_JBHSFH010000014.1"/>
</dbReference>
<evidence type="ECO:0000256" key="3">
    <source>
        <dbReference type="ARBA" id="ARBA00023121"/>
    </source>
</evidence>
<keyword evidence="6" id="KW-1185">Reference proteome</keyword>
<keyword evidence="3" id="KW-0446">Lipid-binding</keyword>
<comment type="subcellular location">
    <subcellularLocation>
        <location evidence="1">Golgi apparatus membrane</location>
        <topology evidence="1">Peripheral membrane protein</topology>
        <orientation evidence="1">Cytoplasmic side</orientation>
    </subcellularLocation>
</comment>
<protein>
    <submittedName>
        <fullName evidence="5">GPP34 family phosphoprotein</fullName>
    </submittedName>
</protein>
<evidence type="ECO:0000313" key="5">
    <source>
        <dbReference type="EMBL" id="MFC4497084.1"/>
    </source>
</evidence>
<reference evidence="6" key="1">
    <citation type="journal article" date="2019" name="Int. J. Syst. Evol. Microbiol.">
        <title>The Global Catalogue of Microorganisms (GCM) 10K type strain sequencing project: providing services to taxonomists for standard genome sequencing and annotation.</title>
        <authorList>
            <consortium name="The Broad Institute Genomics Platform"/>
            <consortium name="The Broad Institute Genome Sequencing Center for Infectious Disease"/>
            <person name="Wu L."/>
            <person name="Ma J."/>
        </authorList>
    </citation>
    <scope>NUCLEOTIDE SEQUENCE [LARGE SCALE GENOMIC DNA]</scope>
    <source>
        <strain evidence="6">CGMCC 4.7357</strain>
    </source>
</reference>
<sequence>MAATQPQLLSLPEEFVLLSHLPSGKIHGPRRAAVGCAAAELGELAVRRKILVRPWNSTVLGLRAQLTHRASIELLDTTATGLPWADEVLAGLSRSPVSEEGRVNVQQWLRRRREAFRAHRRVLTDRGVLRRRSRCLTGERCLPDQAVRDALITDIRAIGSGHRDVDAHGLFLCDLIRAVGLHRTLRIPTGLRTTPYRRRGAGSAESVPEDLRHASSALTALIPLREDRSGKRYL</sequence>
<proteinExistence type="predicted"/>
<evidence type="ECO:0000256" key="4">
    <source>
        <dbReference type="ARBA" id="ARBA00023136"/>
    </source>
</evidence>
<dbReference type="Pfam" id="PF05719">
    <property type="entry name" value="GPP34"/>
    <property type="match status" value="1"/>
</dbReference>
<name>A0ABV9AB36_9ACTN</name>
<dbReference type="InterPro" id="IPR008628">
    <property type="entry name" value="GPP34-like"/>
</dbReference>
<keyword evidence="2" id="KW-0333">Golgi apparatus</keyword>
<keyword evidence="4" id="KW-0472">Membrane</keyword>
<comment type="caution">
    <text evidence="5">The sequence shown here is derived from an EMBL/GenBank/DDBJ whole genome shotgun (WGS) entry which is preliminary data.</text>
</comment>
<evidence type="ECO:0000256" key="2">
    <source>
        <dbReference type="ARBA" id="ARBA00023034"/>
    </source>
</evidence>
<evidence type="ECO:0000256" key="1">
    <source>
        <dbReference type="ARBA" id="ARBA00004255"/>
    </source>
</evidence>
<organism evidence="5 6">
    <name type="scientific">Streptomyces ovatisporus</name>
    <dbReference type="NCBI Taxonomy" id="1128682"/>
    <lineage>
        <taxon>Bacteria</taxon>
        <taxon>Bacillati</taxon>
        <taxon>Actinomycetota</taxon>
        <taxon>Actinomycetes</taxon>
        <taxon>Kitasatosporales</taxon>
        <taxon>Streptomycetaceae</taxon>
        <taxon>Streptomyces</taxon>
    </lineage>
</organism>
<dbReference type="EMBL" id="JBHSFH010000014">
    <property type="protein sequence ID" value="MFC4497084.1"/>
    <property type="molecule type" value="Genomic_DNA"/>
</dbReference>
<evidence type="ECO:0000313" key="6">
    <source>
        <dbReference type="Proteomes" id="UP001595997"/>
    </source>
</evidence>
<dbReference type="InterPro" id="IPR038261">
    <property type="entry name" value="GPP34-like_sf"/>
</dbReference>
<dbReference type="Proteomes" id="UP001595997">
    <property type="component" value="Unassembled WGS sequence"/>
</dbReference>
<gene>
    <name evidence="5" type="ORF">ACFPA8_23415</name>
</gene>
<accession>A0ABV9AB36</accession>